<evidence type="ECO:0000313" key="4">
    <source>
        <dbReference type="Proteomes" id="UP001515480"/>
    </source>
</evidence>
<accession>A0AB34JIU3</accession>
<organism evidence="3 4">
    <name type="scientific">Prymnesium parvum</name>
    <name type="common">Toxic golden alga</name>
    <dbReference type="NCBI Taxonomy" id="97485"/>
    <lineage>
        <taxon>Eukaryota</taxon>
        <taxon>Haptista</taxon>
        <taxon>Haptophyta</taxon>
        <taxon>Prymnesiophyceae</taxon>
        <taxon>Prymnesiales</taxon>
        <taxon>Prymnesiaceae</taxon>
        <taxon>Prymnesium</taxon>
    </lineage>
</organism>
<proteinExistence type="predicted"/>
<dbReference type="PANTHER" id="PTHR33344:SF1">
    <property type="entry name" value="OS06G0214100 PROTEIN"/>
    <property type="match status" value="1"/>
</dbReference>
<evidence type="ECO:0000313" key="3">
    <source>
        <dbReference type="EMBL" id="KAL1520621.1"/>
    </source>
</evidence>
<protein>
    <recommendedName>
        <fullName evidence="5">Apple domain-containing protein</fullName>
    </recommendedName>
</protein>
<sequence length="278" mass="31319">MPFWRLLLMLLTLSALLVLLVMVDSSTEPVTHKADDAAPKSSRKPLEEEKPLTTTAKRRGRRRRFADRWQPTTGGSAQSPPYPQNATIAPAEALATIDPTCHGEAHRGYAGDGAVVWGLNFKLPSAAECCAACKAHAAVCSSPDSQGKSWWPSKPDMRCPRHHNPVRVCQIWTWCPEERCFAFDIHVHTFGECWLKFQDVDPTRPKDPHFGHTSYPEAMRRAPRKLWPWAVKEEIWPGEMPQRVPWTSGVIAPAGTVIVSSEPNDRWRERWCSKHGPC</sequence>
<feature type="signal peptide" evidence="2">
    <location>
        <begin position="1"/>
        <end position="25"/>
    </location>
</feature>
<keyword evidence="4" id="KW-1185">Reference proteome</keyword>
<keyword evidence="2" id="KW-0732">Signal</keyword>
<feature type="compositionally biased region" description="Basic residues" evidence="1">
    <location>
        <begin position="56"/>
        <end position="65"/>
    </location>
</feature>
<dbReference type="EMBL" id="JBGBPQ010000008">
    <property type="protein sequence ID" value="KAL1520621.1"/>
    <property type="molecule type" value="Genomic_DNA"/>
</dbReference>
<dbReference type="PANTHER" id="PTHR33344">
    <property type="entry name" value="OS02G0761600 PROTEIN"/>
    <property type="match status" value="1"/>
</dbReference>
<evidence type="ECO:0000256" key="1">
    <source>
        <dbReference type="SAM" id="MobiDB-lite"/>
    </source>
</evidence>
<feature type="chain" id="PRO_5044306186" description="Apple domain-containing protein" evidence="2">
    <location>
        <begin position="26"/>
        <end position="278"/>
    </location>
</feature>
<dbReference type="AlphaFoldDB" id="A0AB34JIU3"/>
<reference evidence="3 4" key="1">
    <citation type="journal article" date="2024" name="Science">
        <title>Giant polyketide synthase enzymes in the biosynthesis of giant marine polyether toxins.</title>
        <authorList>
            <person name="Fallon T.R."/>
            <person name="Shende V.V."/>
            <person name="Wierzbicki I.H."/>
            <person name="Pendleton A.L."/>
            <person name="Watervoot N.F."/>
            <person name="Auber R.P."/>
            <person name="Gonzalez D.J."/>
            <person name="Wisecaver J.H."/>
            <person name="Moore B.S."/>
        </authorList>
    </citation>
    <scope>NUCLEOTIDE SEQUENCE [LARGE SCALE GENOMIC DNA]</scope>
    <source>
        <strain evidence="3 4">12B1</strain>
    </source>
</reference>
<evidence type="ECO:0008006" key="5">
    <source>
        <dbReference type="Google" id="ProtNLM"/>
    </source>
</evidence>
<comment type="caution">
    <text evidence="3">The sequence shown here is derived from an EMBL/GenBank/DDBJ whole genome shotgun (WGS) entry which is preliminary data.</text>
</comment>
<evidence type="ECO:0000256" key="2">
    <source>
        <dbReference type="SAM" id="SignalP"/>
    </source>
</evidence>
<feature type="region of interest" description="Disordered" evidence="1">
    <location>
        <begin position="29"/>
        <end position="85"/>
    </location>
</feature>
<feature type="compositionally biased region" description="Polar residues" evidence="1">
    <location>
        <begin position="70"/>
        <end position="85"/>
    </location>
</feature>
<dbReference type="Proteomes" id="UP001515480">
    <property type="component" value="Unassembled WGS sequence"/>
</dbReference>
<gene>
    <name evidence="3" type="ORF">AB1Y20_022195</name>
</gene>
<name>A0AB34JIU3_PRYPA</name>
<feature type="compositionally biased region" description="Basic and acidic residues" evidence="1">
    <location>
        <begin position="30"/>
        <end position="51"/>
    </location>
</feature>